<dbReference type="GO" id="GO:1990904">
    <property type="term" value="C:ribonucleoprotein complex"/>
    <property type="evidence" value="ECO:0007669"/>
    <property type="project" value="UniProtKB-KW"/>
</dbReference>
<dbReference type="FunFam" id="1.10.1900.20:FF:000001">
    <property type="entry name" value="50S ribosomal protein L20"/>
    <property type="match status" value="1"/>
</dbReference>
<evidence type="ECO:0000256" key="4">
    <source>
        <dbReference type="ARBA" id="ARBA00035172"/>
    </source>
</evidence>
<comment type="caution">
    <text evidence="7">The sequence shown here is derived from an EMBL/GenBank/DDBJ whole genome shotgun (WGS) entry which is preliminary data.</text>
</comment>
<comment type="similarity">
    <text evidence="1 5 6">Belongs to the bacterial ribosomal protein bL20 family.</text>
</comment>
<keyword evidence="2 5" id="KW-0689">Ribosomal protein</keyword>
<keyword evidence="5 6" id="KW-0699">rRNA-binding</keyword>
<dbReference type="GO" id="GO:0006412">
    <property type="term" value="P:translation"/>
    <property type="evidence" value="ECO:0007669"/>
    <property type="project" value="InterPro"/>
</dbReference>
<dbReference type="SUPFAM" id="SSF74731">
    <property type="entry name" value="Ribosomal protein L20"/>
    <property type="match status" value="1"/>
</dbReference>
<evidence type="ECO:0000313" key="7">
    <source>
        <dbReference type="EMBL" id="OGN04771.1"/>
    </source>
</evidence>
<evidence type="ECO:0000256" key="1">
    <source>
        <dbReference type="ARBA" id="ARBA00007698"/>
    </source>
</evidence>
<dbReference type="InterPro" id="IPR035566">
    <property type="entry name" value="Ribosomal_protein_bL20_C"/>
</dbReference>
<accession>A0A1F8EV86</accession>
<sequence>MPRVKRGTTANKRRKNLLKHAKGFMWGRSTKYRQAKEALLHAWSFQFNDRRKKKGYARRLWQIQIGAATRLNGMPYNKFVHGLIKSKIELDRKILSDLAQHEPDIFKKLIEISQHNQKTA</sequence>
<evidence type="ECO:0000256" key="2">
    <source>
        <dbReference type="ARBA" id="ARBA00022980"/>
    </source>
</evidence>
<dbReference type="STRING" id="1802668.A2831_01875"/>
<dbReference type="HAMAP" id="MF_00382">
    <property type="entry name" value="Ribosomal_bL20"/>
    <property type="match status" value="1"/>
</dbReference>
<reference evidence="7 8" key="1">
    <citation type="journal article" date="2016" name="Nat. Commun.">
        <title>Thousands of microbial genomes shed light on interconnected biogeochemical processes in an aquifer system.</title>
        <authorList>
            <person name="Anantharaman K."/>
            <person name="Brown C.T."/>
            <person name="Hug L.A."/>
            <person name="Sharon I."/>
            <person name="Castelle C.J."/>
            <person name="Probst A.J."/>
            <person name="Thomas B.C."/>
            <person name="Singh A."/>
            <person name="Wilkins M.J."/>
            <person name="Karaoz U."/>
            <person name="Brodie E.L."/>
            <person name="Williams K.H."/>
            <person name="Hubbard S.S."/>
            <person name="Banfield J.F."/>
        </authorList>
    </citation>
    <scope>NUCLEOTIDE SEQUENCE [LARGE SCALE GENOMIC DNA]</scope>
</reference>
<gene>
    <name evidence="5" type="primary">rplT</name>
    <name evidence="7" type="ORF">A2831_01875</name>
</gene>
<dbReference type="CDD" id="cd07026">
    <property type="entry name" value="Ribosomal_L20"/>
    <property type="match status" value="1"/>
</dbReference>
<dbReference type="NCBIfam" id="TIGR01032">
    <property type="entry name" value="rplT_bact"/>
    <property type="match status" value="1"/>
</dbReference>
<evidence type="ECO:0000256" key="6">
    <source>
        <dbReference type="RuleBase" id="RU000560"/>
    </source>
</evidence>
<keyword evidence="5 6" id="KW-0694">RNA-binding</keyword>
<dbReference type="GO" id="GO:0003735">
    <property type="term" value="F:structural constituent of ribosome"/>
    <property type="evidence" value="ECO:0007669"/>
    <property type="project" value="InterPro"/>
</dbReference>
<dbReference type="EMBL" id="MGJI01000017">
    <property type="protein sequence ID" value="OGN04771.1"/>
    <property type="molecule type" value="Genomic_DNA"/>
</dbReference>
<organism evidence="7 8">
    <name type="scientific">Candidatus Yanofskybacteria bacterium RIFCSPHIGHO2_01_FULL_44_17</name>
    <dbReference type="NCBI Taxonomy" id="1802668"/>
    <lineage>
        <taxon>Bacteria</taxon>
        <taxon>Candidatus Yanofskyibacteriota</taxon>
    </lineage>
</organism>
<comment type="function">
    <text evidence="5 6">Binds directly to 23S ribosomal RNA and is necessary for the in vitro assembly process of the 50S ribosomal subunit. It is not involved in the protein synthesizing functions of that subunit.</text>
</comment>
<evidence type="ECO:0000256" key="5">
    <source>
        <dbReference type="HAMAP-Rule" id="MF_00382"/>
    </source>
</evidence>
<dbReference type="GO" id="GO:0005840">
    <property type="term" value="C:ribosome"/>
    <property type="evidence" value="ECO:0007669"/>
    <property type="project" value="UniProtKB-KW"/>
</dbReference>
<evidence type="ECO:0000313" key="8">
    <source>
        <dbReference type="Proteomes" id="UP000177507"/>
    </source>
</evidence>
<dbReference type="Gene3D" id="1.10.1900.20">
    <property type="entry name" value="Ribosomal protein L20"/>
    <property type="match status" value="1"/>
</dbReference>
<dbReference type="Pfam" id="PF00453">
    <property type="entry name" value="Ribosomal_L20"/>
    <property type="match status" value="1"/>
</dbReference>
<dbReference type="PANTHER" id="PTHR10986">
    <property type="entry name" value="39S RIBOSOMAL PROTEIN L20"/>
    <property type="match status" value="1"/>
</dbReference>
<dbReference type="InterPro" id="IPR005813">
    <property type="entry name" value="Ribosomal_bL20"/>
</dbReference>
<name>A0A1F8EV86_9BACT</name>
<proteinExistence type="inferred from homology"/>
<dbReference type="Gene3D" id="6.10.160.10">
    <property type="match status" value="1"/>
</dbReference>
<dbReference type="GO" id="GO:0000027">
    <property type="term" value="P:ribosomal large subunit assembly"/>
    <property type="evidence" value="ECO:0007669"/>
    <property type="project" value="UniProtKB-UniRule"/>
</dbReference>
<protein>
    <recommendedName>
        <fullName evidence="4 5">Large ribosomal subunit protein bL20</fullName>
    </recommendedName>
</protein>
<dbReference type="GO" id="GO:0019843">
    <property type="term" value="F:rRNA binding"/>
    <property type="evidence" value="ECO:0007669"/>
    <property type="project" value="UniProtKB-UniRule"/>
</dbReference>
<evidence type="ECO:0000256" key="3">
    <source>
        <dbReference type="ARBA" id="ARBA00023274"/>
    </source>
</evidence>
<dbReference type="Proteomes" id="UP000177507">
    <property type="component" value="Unassembled WGS sequence"/>
</dbReference>
<keyword evidence="3 5" id="KW-0687">Ribonucleoprotein</keyword>
<dbReference type="PRINTS" id="PR00062">
    <property type="entry name" value="RIBOSOMALL20"/>
</dbReference>
<dbReference type="AlphaFoldDB" id="A0A1F8EV86"/>